<name>A0A3S9MX56_9FLAO</name>
<organism evidence="7 8">
    <name type="scientific">Nonlabens ponticola</name>
    <dbReference type="NCBI Taxonomy" id="2496866"/>
    <lineage>
        <taxon>Bacteria</taxon>
        <taxon>Pseudomonadati</taxon>
        <taxon>Bacteroidota</taxon>
        <taxon>Flavobacteriia</taxon>
        <taxon>Flavobacteriales</taxon>
        <taxon>Flavobacteriaceae</taxon>
        <taxon>Nonlabens</taxon>
    </lineage>
</organism>
<dbReference type="RefSeq" id="WP_126446442.1">
    <property type="nucleotide sequence ID" value="NZ_CP034549.1"/>
</dbReference>
<accession>A0A3S9MX56</accession>
<gene>
    <name evidence="7" type="ORF">EJ995_05560</name>
</gene>
<dbReference type="PANTHER" id="PTHR21016">
    <property type="entry name" value="BETA-AMYLOID BINDING PROTEIN-RELATED"/>
    <property type="match status" value="1"/>
</dbReference>
<protein>
    <submittedName>
        <fullName evidence="7">TM2 domain-containing protein</fullName>
    </submittedName>
</protein>
<dbReference type="AlphaFoldDB" id="A0A3S9MX56"/>
<evidence type="ECO:0000256" key="2">
    <source>
        <dbReference type="ARBA" id="ARBA00022692"/>
    </source>
</evidence>
<dbReference type="PANTHER" id="PTHR21016:SF25">
    <property type="entry name" value="TM2 DOMAIN-CONTAINING PROTEIN DDB_G0277895-RELATED"/>
    <property type="match status" value="1"/>
</dbReference>
<keyword evidence="8" id="KW-1185">Reference proteome</keyword>
<comment type="subcellular location">
    <subcellularLocation>
        <location evidence="1">Membrane</location>
        <topology evidence="1">Multi-pass membrane protein</topology>
    </subcellularLocation>
</comment>
<evidence type="ECO:0000256" key="5">
    <source>
        <dbReference type="SAM" id="Phobius"/>
    </source>
</evidence>
<evidence type="ECO:0000256" key="4">
    <source>
        <dbReference type="ARBA" id="ARBA00023136"/>
    </source>
</evidence>
<reference evidence="7 8" key="1">
    <citation type="submission" date="2018-12" db="EMBL/GenBank/DDBJ databases">
        <title>Complete genome of Nonlabens sp. MJ115.</title>
        <authorList>
            <person name="Choi H.S."/>
            <person name="Jung J."/>
        </authorList>
    </citation>
    <scope>NUCLEOTIDE SEQUENCE [LARGE SCALE GENOMIC DNA]</scope>
    <source>
        <strain evidence="7 8">MJ115</strain>
    </source>
</reference>
<keyword evidence="3 5" id="KW-1133">Transmembrane helix</keyword>
<feature type="transmembrane region" description="Helical" evidence="5">
    <location>
        <begin position="35"/>
        <end position="52"/>
    </location>
</feature>
<evidence type="ECO:0000256" key="3">
    <source>
        <dbReference type="ARBA" id="ARBA00022989"/>
    </source>
</evidence>
<keyword evidence="4 5" id="KW-0472">Membrane</keyword>
<proteinExistence type="predicted"/>
<dbReference type="OrthoDB" id="9816361at2"/>
<feature type="domain" description="TM2" evidence="6">
    <location>
        <begin position="11"/>
        <end position="55"/>
    </location>
</feature>
<evidence type="ECO:0000259" key="6">
    <source>
        <dbReference type="Pfam" id="PF05154"/>
    </source>
</evidence>
<keyword evidence="2 5" id="KW-0812">Transmembrane</keyword>
<feature type="transmembrane region" description="Helical" evidence="5">
    <location>
        <begin position="12"/>
        <end position="29"/>
    </location>
</feature>
<dbReference type="Pfam" id="PF05154">
    <property type="entry name" value="TM2"/>
    <property type="match status" value="1"/>
</dbReference>
<evidence type="ECO:0000313" key="8">
    <source>
        <dbReference type="Proteomes" id="UP000279600"/>
    </source>
</evidence>
<evidence type="ECO:0000313" key="7">
    <source>
        <dbReference type="EMBL" id="AZQ43719.1"/>
    </source>
</evidence>
<dbReference type="EMBL" id="CP034549">
    <property type="protein sequence ID" value="AZQ43719.1"/>
    <property type="molecule type" value="Genomic_DNA"/>
</dbReference>
<dbReference type="Proteomes" id="UP000279600">
    <property type="component" value="Chromosome"/>
</dbReference>
<sequence length="106" mass="12183">MNKHMLMSQMKSTGTAYLCFFFGAFHYAYLGKWGLQFLFWFTLGGVGIWWLIDLFTISSKVDAHNYIISQQIEQIEKGEKEDAHMRNMQMMAMATGGNRNVNQGTA</sequence>
<evidence type="ECO:0000256" key="1">
    <source>
        <dbReference type="ARBA" id="ARBA00004141"/>
    </source>
</evidence>
<dbReference type="InterPro" id="IPR007829">
    <property type="entry name" value="TM2"/>
</dbReference>
<dbReference type="GO" id="GO:0016020">
    <property type="term" value="C:membrane"/>
    <property type="evidence" value="ECO:0007669"/>
    <property type="project" value="UniProtKB-SubCell"/>
</dbReference>
<dbReference type="InterPro" id="IPR050932">
    <property type="entry name" value="TM2D1-3-like"/>
</dbReference>
<dbReference type="KEGG" id="noj:EJ995_05560"/>